<proteinExistence type="predicted"/>
<dbReference type="InterPro" id="IPR015671">
    <property type="entry name" value="GSCR1_dom"/>
</dbReference>
<evidence type="ECO:0000256" key="1">
    <source>
        <dbReference type="SAM" id="MobiDB-lite"/>
    </source>
</evidence>
<evidence type="ECO:0000313" key="3">
    <source>
        <dbReference type="Proteomes" id="UP000887566"/>
    </source>
</evidence>
<feature type="domain" description="GLTSCR protein conserved" evidence="2">
    <location>
        <begin position="537"/>
        <end position="633"/>
    </location>
</feature>
<feature type="compositionally biased region" description="Polar residues" evidence="1">
    <location>
        <begin position="313"/>
        <end position="330"/>
    </location>
</feature>
<organism evidence="3 4">
    <name type="scientific">Plectus sambesii</name>
    <dbReference type="NCBI Taxonomy" id="2011161"/>
    <lineage>
        <taxon>Eukaryota</taxon>
        <taxon>Metazoa</taxon>
        <taxon>Ecdysozoa</taxon>
        <taxon>Nematoda</taxon>
        <taxon>Chromadorea</taxon>
        <taxon>Plectida</taxon>
        <taxon>Plectina</taxon>
        <taxon>Plectoidea</taxon>
        <taxon>Plectidae</taxon>
        <taxon>Plectus</taxon>
    </lineage>
</organism>
<feature type="compositionally biased region" description="Pro residues" evidence="1">
    <location>
        <begin position="732"/>
        <end position="741"/>
    </location>
</feature>
<reference evidence="4" key="1">
    <citation type="submission" date="2022-11" db="UniProtKB">
        <authorList>
            <consortium name="WormBaseParasite"/>
        </authorList>
    </citation>
    <scope>IDENTIFICATION</scope>
</reference>
<evidence type="ECO:0000259" key="2">
    <source>
        <dbReference type="Pfam" id="PF15249"/>
    </source>
</evidence>
<dbReference type="AlphaFoldDB" id="A0A914VBA2"/>
<feature type="compositionally biased region" description="Acidic residues" evidence="1">
    <location>
        <begin position="681"/>
        <end position="702"/>
    </location>
</feature>
<dbReference type="WBParaSite" id="PSAMB.scaffold166size70358.g2995.t1">
    <property type="protein sequence ID" value="PSAMB.scaffold166size70358.g2995.t1"/>
    <property type="gene ID" value="PSAMB.scaffold166size70358.g2995"/>
</dbReference>
<protein>
    <submittedName>
        <fullName evidence="4">GLTSCR protein conserved domain-containing protein</fullName>
    </submittedName>
</protein>
<accession>A0A914VBA2</accession>
<feature type="compositionally biased region" description="Pro residues" evidence="1">
    <location>
        <begin position="396"/>
        <end position="409"/>
    </location>
</feature>
<feature type="region of interest" description="Disordered" evidence="1">
    <location>
        <begin position="675"/>
        <end position="796"/>
    </location>
</feature>
<feature type="compositionally biased region" description="Basic and acidic residues" evidence="1">
    <location>
        <begin position="747"/>
        <end position="759"/>
    </location>
</feature>
<dbReference type="Pfam" id="PF15249">
    <property type="entry name" value="GLTSCR1"/>
    <property type="match status" value="1"/>
</dbReference>
<keyword evidence="3" id="KW-1185">Reference proteome</keyword>
<feature type="region of interest" description="Disordered" evidence="1">
    <location>
        <begin position="444"/>
        <end position="517"/>
    </location>
</feature>
<name>A0A914VBA2_9BILA</name>
<sequence length="905" mass="99251">MSNNNGVLRLFDEIAEHDSDDLWLFGLGDRKTADQDLSYQQRTPSPRRNFAPSPLCNIPVREEEHHHTPQPFSISPLVEEERYYSDSYATVASSSQRPPSRKLIANGADLNCVDRPTTSSALSLADSDGAEVFPPILSPAESLSDASRRQTTAVRLPSRPPNSRPNGAVQLQQRVNSAVSTRPQDLRPSVSCDLQPAPPQQQQQAPVIQASQLAGCLQLVNGQLVVQAQLQQVQTPNGMMTVAVLPSMNRLQMAQNGVPQLTATPTPSPQNQQILPTPPSVVLDKSKKPRSIMPRPLNGSSRKRPPIAPVSAKNAQPAQQTMKTPSSAQSGMIVRLSSENAEIVNRISGEIARLQTDQNNSGLDHSDVIRQLEQHRARIFGEALRTQHSVQAPQIAPSPPPPPPPPPVCRQPNQRIVSINGQNYLMFDGHPLALHSASANESVAISSSPSMPSGPSVQSMESLPPTPNGPTGPVISERNAKRSARPSRSSATFSKSTTHAANAKPSDAQIARRQSQLKAERTNRLREQFAAQSDRLEAVDTVTPFSSLGDAVERLLPFHVYDEPEFNADALRTFDDNYLRYSARLMYQKRMLEHRFRAALYREAMTPFAEKAEESLLAYLHSRHEQELLDRDRELAKADLEGFVAQSEICAAGRAEGMNADLQNDILNSRKRFAPSVKDEVDSDEEVGDSLTIEEIEEEIPEEGQRVPSMKYSPMESSSRPPSAMEEDERSSPPPKSPSPSPVRLRIKLESPLRLESPIRKKKKKRRKRRRHSPASPDRRRSLSPVQSPPPLLPAEPVAADASSLKLRFRLTANGAADLVRLNAFVDPPKVVPKLKIRLGNVHAMMTAVAAEPSHPPPGNAAPFNGLEQSDSESDSVRSLRRARSSSNELGSDAGVVQFSPDSGM</sequence>
<feature type="compositionally biased region" description="Polar residues" evidence="1">
    <location>
        <begin position="259"/>
        <end position="275"/>
    </location>
</feature>
<feature type="region of interest" description="Disordered" evidence="1">
    <location>
        <begin position="259"/>
        <end position="330"/>
    </location>
</feature>
<feature type="region of interest" description="Disordered" evidence="1">
    <location>
        <begin position="851"/>
        <end position="905"/>
    </location>
</feature>
<feature type="region of interest" description="Disordered" evidence="1">
    <location>
        <begin position="388"/>
        <end position="413"/>
    </location>
</feature>
<dbReference type="Proteomes" id="UP000887566">
    <property type="component" value="Unplaced"/>
</dbReference>
<feature type="region of interest" description="Disordered" evidence="1">
    <location>
        <begin position="139"/>
        <end position="198"/>
    </location>
</feature>
<feature type="compositionally biased region" description="Basic residues" evidence="1">
    <location>
        <begin position="760"/>
        <end position="773"/>
    </location>
</feature>
<feature type="compositionally biased region" description="Polar residues" evidence="1">
    <location>
        <begin position="169"/>
        <end position="183"/>
    </location>
</feature>
<feature type="compositionally biased region" description="Low complexity" evidence="1">
    <location>
        <begin position="446"/>
        <end position="459"/>
    </location>
</feature>
<evidence type="ECO:0000313" key="4">
    <source>
        <dbReference type="WBParaSite" id="PSAMB.scaffold166size70358.g2995.t1"/>
    </source>
</evidence>